<reference evidence="1" key="1">
    <citation type="journal article" date="2024" name="Gigascience">
        <title>Chromosome-level genome of the poultry shaft louse Menopon gallinae provides insight into the host-switching and adaptive evolution of parasitic lice.</title>
        <authorList>
            <person name="Xu Y."/>
            <person name="Ma L."/>
            <person name="Liu S."/>
            <person name="Liang Y."/>
            <person name="Liu Q."/>
            <person name="He Z."/>
            <person name="Tian L."/>
            <person name="Duan Y."/>
            <person name="Cai W."/>
            <person name="Li H."/>
            <person name="Song F."/>
        </authorList>
    </citation>
    <scope>NUCLEOTIDE SEQUENCE</scope>
    <source>
        <strain evidence="1">Cailab_2023a</strain>
    </source>
</reference>
<dbReference type="AlphaFoldDB" id="A0AAW2I9H2"/>
<dbReference type="EMBL" id="JARGDH010000001">
    <property type="protein sequence ID" value="KAL0279020.1"/>
    <property type="molecule type" value="Genomic_DNA"/>
</dbReference>
<sequence>MTAAEMWSPATWYYPYGIAAAEAWAEYLKNSQQVTNQLYQQWHATGAANGWYQQNRTGGYESMH</sequence>
<protein>
    <submittedName>
        <fullName evidence="1">Uncharacterized protein</fullName>
    </submittedName>
</protein>
<organism evidence="1">
    <name type="scientific">Menopon gallinae</name>
    <name type="common">poultry shaft louse</name>
    <dbReference type="NCBI Taxonomy" id="328185"/>
    <lineage>
        <taxon>Eukaryota</taxon>
        <taxon>Metazoa</taxon>
        <taxon>Ecdysozoa</taxon>
        <taxon>Arthropoda</taxon>
        <taxon>Hexapoda</taxon>
        <taxon>Insecta</taxon>
        <taxon>Pterygota</taxon>
        <taxon>Neoptera</taxon>
        <taxon>Paraneoptera</taxon>
        <taxon>Psocodea</taxon>
        <taxon>Troctomorpha</taxon>
        <taxon>Phthiraptera</taxon>
        <taxon>Amblycera</taxon>
        <taxon>Menoponidae</taxon>
        <taxon>Menopon</taxon>
    </lineage>
</organism>
<comment type="caution">
    <text evidence="1">The sequence shown here is derived from an EMBL/GenBank/DDBJ whole genome shotgun (WGS) entry which is preliminary data.</text>
</comment>
<evidence type="ECO:0000313" key="1">
    <source>
        <dbReference type="EMBL" id="KAL0279020.1"/>
    </source>
</evidence>
<name>A0AAW2I9H2_9NEOP</name>
<accession>A0AAW2I9H2</accession>
<gene>
    <name evidence="1" type="ORF">PYX00_000666</name>
</gene>
<proteinExistence type="predicted"/>